<dbReference type="PROSITE" id="PS50112">
    <property type="entry name" value="PAS"/>
    <property type="match status" value="1"/>
</dbReference>
<evidence type="ECO:0000313" key="5">
    <source>
        <dbReference type="EMBL" id="KXZ49202.1"/>
    </source>
</evidence>
<dbReference type="PANTHER" id="PTHR31600:SF2">
    <property type="entry name" value="GAMETE ENRICHED GENE 10 PROTEIN-RELATED"/>
    <property type="match status" value="1"/>
</dbReference>
<dbReference type="SMART" id="SM00091">
    <property type="entry name" value="PAS"/>
    <property type="match status" value="1"/>
</dbReference>
<keyword evidence="1" id="KW-0600">Photoreceptor protein</keyword>
<evidence type="ECO:0000256" key="2">
    <source>
        <dbReference type="ARBA" id="ARBA00022606"/>
    </source>
</evidence>
<reference evidence="6" key="1">
    <citation type="journal article" date="2016" name="Nat. Commun.">
        <title>The Gonium pectorale genome demonstrates co-option of cell cycle regulation during the evolution of multicellularity.</title>
        <authorList>
            <person name="Hanschen E.R."/>
            <person name="Marriage T.N."/>
            <person name="Ferris P.J."/>
            <person name="Hamaji T."/>
            <person name="Toyoda A."/>
            <person name="Fujiyama A."/>
            <person name="Neme R."/>
            <person name="Noguchi H."/>
            <person name="Minakuchi Y."/>
            <person name="Suzuki M."/>
            <person name="Kawai-Toyooka H."/>
            <person name="Smith D.R."/>
            <person name="Sparks H."/>
            <person name="Anderson J."/>
            <person name="Bakaric R."/>
            <person name="Luria V."/>
            <person name="Karger A."/>
            <person name="Kirschner M.W."/>
            <person name="Durand P.M."/>
            <person name="Michod R.E."/>
            <person name="Nozaki H."/>
            <person name="Olson B.J."/>
        </authorList>
    </citation>
    <scope>NUCLEOTIDE SEQUENCE [LARGE SCALE GENOMIC DNA]</scope>
    <source>
        <strain evidence="6">NIES-2863</strain>
    </source>
</reference>
<keyword evidence="1" id="KW-0157">Chromophore</keyword>
<feature type="transmembrane region" description="Helical" evidence="3">
    <location>
        <begin position="134"/>
        <end position="156"/>
    </location>
</feature>
<keyword evidence="3" id="KW-1133">Transmembrane helix</keyword>
<evidence type="ECO:0000313" key="6">
    <source>
        <dbReference type="Proteomes" id="UP000075714"/>
    </source>
</evidence>
<dbReference type="GO" id="GO:0009881">
    <property type="term" value="F:photoreceptor activity"/>
    <property type="evidence" value="ECO:0007669"/>
    <property type="project" value="UniProtKB-KW"/>
</dbReference>
<comment type="caution">
    <text evidence="5">The sequence shown here is derived from an EMBL/GenBank/DDBJ whole genome shotgun (WGS) entry which is preliminary data.</text>
</comment>
<keyword evidence="3" id="KW-0812">Transmembrane</keyword>
<proteinExistence type="predicted"/>
<organism evidence="5 6">
    <name type="scientific">Gonium pectorale</name>
    <name type="common">Green alga</name>
    <dbReference type="NCBI Taxonomy" id="33097"/>
    <lineage>
        <taxon>Eukaryota</taxon>
        <taxon>Viridiplantae</taxon>
        <taxon>Chlorophyta</taxon>
        <taxon>core chlorophytes</taxon>
        <taxon>Chlorophyceae</taxon>
        <taxon>CS clade</taxon>
        <taxon>Chlamydomonadales</taxon>
        <taxon>Volvocaceae</taxon>
        <taxon>Gonium</taxon>
    </lineage>
</organism>
<dbReference type="Gene3D" id="3.30.450.20">
    <property type="entry name" value="PAS domain"/>
    <property type="match status" value="1"/>
</dbReference>
<dbReference type="PANTHER" id="PTHR31600">
    <property type="entry name" value="TINY MACROCYSTS PROTEIN B-RELATED"/>
    <property type="match status" value="1"/>
</dbReference>
<name>A0A150GH80_GONPE</name>
<evidence type="ECO:0000256" key="3">
    <source>
        <dbReference type="SAM" id="Phobius"/>
    </source>
</evidence>
<feature type="transmembrane region" description="Helical" evidence="3">
    <location>
        <begin position="81"/>
        <end position="105"/>
    </location>
</feature>
<dbReference type="InterPro" id="IPR000014">
    <property type="entry name" value="PAS"/>
</dbReference>
<dbReference type="Pfam" id="PF25474">
    <property type="entry name" value="TPR_TmcB"/>
    <property type="match status" value="1"/>
</dbReference>
<dbReference type="InterPro" id="IPR035965">
    <property type="entry name" value="PAS-like_dom_sf"/>
</dbReference>
<keyword evidence="6" id="KW-1185">Reference proteome</keyword>
<feature type="transmembrane region" description="Helical" evidence="3">
    <location>
        <begin position="271"/>
        <end position="296"/>
    </location>
</feature>
<dbReference type="OrthoDB" id="541445at2759"/>
<dbReference type="EMBL" id="LSYV01000023">
    <property type="protein sequence ID" value="KXZ49202.1"/>
    <property type="molecule type" value="Genomic_DNA"/>
</dbReference>
<dbReference type="CDD" id="cd00130">
    <property type="entry name" value="PAS"/>
    <property type="match status" value="1"/>
</dbReference>
<feature type="transmembrane region" description="Helical" evidence="3">
    <location>
        <begin position="176"/>
        <end position="194"/>
    </location>
</feature>
<gene>
    <name evidence="5" type="ORF">GPECTOR_22g792</name>
</gene>
<feature type="transmembrane region" description="Helical" evidence="3">
    <location>
        <begin position="231"/>
        <end position="251"/>
    </location>
</feature>
<evidence type="ECO:0000259" key="4">
    <source>
        <dbReference type="PROSITE" id="PS50112"/>
    </source>
</evidence>
<dbReference type="InterPro" id="IPR057352">
    <property type="entry name" value="TPR_TmcB/C"/>
</dbReference>
<feature type="transmembrane region" description="Helical" evidence="3">
    <location>
        <begin position="200"/>
        <end position="219"/>
    </location>
</feature>
<dbReference type="Proteomes" id="UP000075714">
    <property type="component" value="Unassembled WGS sequence"/>
</dbReference>
<keyword evidence="1" id="KW-0675">Receptor</keyword>
<dbReference type="InterPro" id="IPR052994">
    <property type="entry name" value="Tiny_macrocysts_regulators"/>
</dbReference>
<accession>A0A150GH80</accession>
<dbReference type="SUPFAM" id="SSF55785">
    <property type="entry name" value="PYP-like sensor domain (PAS domain)"/>
    <property type="match status" value="1"/>
</dbReference>
<keyword evidence="3" id="KW-0472">Membrane</keyword>
<keyword evidence="2" id="KW-0716">Sensory transduction</keyword>
<dbReference type="NCBIfam" id="TIGR00229">
    <property type="entry name" value="sensory_box"/>
    <property type="match status" value="1"/>
</dbReference>
<evidence type="ECO:0000256" key="1">
    <source>
        <dbReference type="ARBA" id="ARBA00022543"/>
    </source>
</evidence>
<protein>
    <recommendedName>
        <fullName evidence="4">PAS domain-containing protein</fullName>
    </recommendedName>
</protein>
<sequence length="636" mass="70642">MPASVSSLGSSGGGGSNLDLAIWRVVSFQRLGEFLSTNGYTFYLALLYTFVSLLAISVALATWLAYCLANNRIPHPLTMHWLRWYGVVFTQVLYITSLTLLLVALDCNYFDVPKGVKFFNFVFPQEYCWSMPHLVHVFTSGVAIVVFVFLAGAMLVSEMELNPLTRNFMAINNTKVEGIGFIIITIATLASVTVNDVRYLSILYVIIFSLLNYLTVKWVPFIHRPLNYARCGAYAAVLYSSGMLAVLVFGGKTGGVRDRLTTARDGFACDMTLALWVGLAPAALVGALACHARLFYFSRFVADRFRTEDLDLSRQTKRVYKFSDAREVEIAARCARRWLDEDTVDPDAMALSEIIIKSGMTQLPQDPMMIILYSSFLIDVQGSYQSGYAQLQGAKTRSPGPLERFAIYSREQDHTSRSLGVNAAGGPVDLISYVELVTRAHKDALIAIRNFWALLLRSNVEVRKISRQLQRIEVAVKSAERAYRGVLSRHSKNARLVRLYGKFLETVKLDPWAASKWFSEADRLNELAAHAKETMQLGGLELGLLPRDAAAGAQRSLADAEGLGLIFINAQGQIQAASQEAHTMLGYNKDELQGRDVGIIMPPPFGDSHTTYVRNFIQTGGWARRVRDAGAIRAKD</sequence>
<feature type="domain" description="PAS" evidence="4">
    <location>
        <begin position="565"/>
        <end position="602"/>
    </location>
</feature>
<dbReference type="AlphaFoldDB" id="A0A150GH80"/>
<feature type="transmembrane region" description="Helical" evidence="3">
    <location>
        <begin position="40"/>
        <end position="69"/>
    </location>
</feature>